<dbReference type="Gramene" id="evm.model.02.2575">
    <property type="protein sequence ID" value="cds.evm.model.02.2575"/>
    <property type="gene ID" value="evm.TU.02.2575"/>
</dbReference>
<dbReference type="EMBL" id="UZAU01000235">
    <property type="status" value="NOT_ANNOTATED_CDS"/>
    <property type="molecule type" value="Genomic_DNA"/>
</dbReference>
<dbReference type="EnsemblPlants" id="evm.model.02.2575">
    <property type="protein sequence ID" value="cds.evm.model.02.2575"/>
    <property type="gene ID" value="evm.TU.02.2575"/>
</dbReference>
<dbReference type="Proteomes" id="UP000596661">
    <property type="component" value="Chromosome 2"/>
</dbReference>
<proteinExistence type="predicted"/>
<protein>
    <submittedName>
        <fullName evidence="1">Uncharacterized protein</fullName>
    </submittedName>
</protein>
<keyword evidence="2" id="KW-1185">Reference proteome</keyword>
<name>A0A803NY21_CANSA</name>
<organism evidence="1 2">
    <name type="scientific">Cannabis sativa</name>
    <name type="common">Hemp</name>
    <name type="synonym">Marijuana</name>
    <dbReference type="NCBI Taxonomy" id="3483"/>
    <lineage>
        <taxon>Eukaryota</taxon>
        <taxon>Viridiplantae</taxon>
        <taxon>Streptophyta</taxon>
        <taxon>Embryophyta</taxon>
        <taxon>Tracheophyta</taxon>
        <taxon>Spermatophyta</taxon>
        <taxon>Magnoliopsida</taxon>
        <taxon>eudicotyledons</taxon>
        <taxon>Gunneridae</taxon>
        <taxon>Pentapetalae</taxon>
        <taxon>rosids</taxon>
        <taxon>fabids</taxon>
        <taxon>Rosales</taxon>
        <taxon>Cannabaceae</taxon>
        <taxon>Cannabis</taxon>
    </lineage>
</organism>
<reference evidence="1" key="1">
    <citation type="submission" date="2018-11" db="EMBL/GenBank/DDBJ databases">
        <authorList>
            <person name="Grassa J C."/>
        </authorList>
    </citation>
    <scope>NUCLEOTIDE SEQUENCE [LARGE SCALE GENOMIC DNA]</scope>
</reference>
<dbReference type="AlphaFoldDB" id="A0A803NY21"/>
<accession>A0A803NY21</accession>
<evidence type="ECO:0000313" key="1">
    <source>
        <dbReference type="EnsemblPlants" id="cds.evm.model.02.2575"/>
    </source>
</evidence>
<evidence type="ECO:0000313" key="2">
    <source>
        <dbReference type="Proteomes" id="UP000596661"/>
    </source>
</evidence>
<sequence length="100" mass="11398">MDFNEQKLSLFSFPADFCFSTLLFPLAMLEGKAIVGTSHAARSSSFYLFLPWHPRLLTNQVGNSSNAEENLIPEMEEAVQKYTLFVSHYIPIITFSSMRE</sequence>
<reference evidence="1" key="2">
    <citation type="submission" date="2021-03" db="UniProtKB">
        <authorList>
            <consortium name="EnsemblPlants"/>
        </authorList>
    </citation>
    <scope>IDENTIFICATION</scope>
</reference>